<dbReference type="PANTHER" id="PTHR10110">
    <property type="entry name" value="SODIUM/HYDROGEN EXCHANGER"/>
    <property type="match status" value="1"/>
</dbReference>
<feature type="transmembrane region" description="Helical" evidence="10">
    <location>
        <begin position="231"/>
        <end position="249"/>
    </location>
</feature>
<keyword evidence="12" id="KW-0614">Plasmid</keyword>
<feature type="transmembrane region" description="Helical" evidence="10">
    <location>
        <begin position="149"/>
        <end position="168"/>
    </location>
</feature>
<dbReference type="Gene3D" id="6.10.140.1330">
    <property type="match status" value="1"/>
</dbReference>
<feature type="transmembrane region" description="Helical" evidence="10">
    <location>
        <begin position="111"/>
        <end position="137"/>
    </location>
</feature>
<evidence type="ECO:0000313" key="13">
    <source>
        <dbReference type="Proteomes" id="UP000249499"/>
    </source>
</evidence>
<keyword evidence="6" id="KW-0915">Sodium</keyword>
<dbReference type="GO" id="GO:0015386">
    <property type="term" value="F:potassium:proton antiporter activity"/>
    <property type="evidence" value="ECO:0007669"/>
    <property type="project" value="TreeGrafter"/>
</dbReference>
<dbReference type="EMBL" id="CP117259">
    <property type="protein sequence ID" value="WFR99096.1"/>
    <property type="molecule type" value="Genomic_DNA"/>
</dbReference>
<dbReference type="InterPro" id="IPR006153">
    <property type="entry name" value="Cation/H_exchanger_TM"/>
</dbReference>
<dbReference type="GO" id="GO:0098719">
    <property type="term" value="P:sodium ion import across plasma membrane"/>
    <property type="evidence" value="ECO:0007669"/>
    <property type="project" value="TreeGrafter"/>
</dbReference>
<keyword evidence="9" id="KW-0739">Sodium transport</keyword>
<keyword evidence="4 10" id="KW-0812">Transmembrane</keyword>
<feature type="transmembrane region" description="Helical" evidence="10">
    <location>
        <begin position="261"/>
        <end position="279"/>
    </location>
</feature>
<name>A0AAF1KU30_9HYPH</name>
<feature type="transmembrane region" description="Helical" evidence="10">
    <location>
        <begin position="299"/>
        <end position="319"/>
    </location>
</feature>
<proteinExistence type="predicted"/>
<feature type="domain" description="Cation/H+ exchanger transmembrane" evidence="11">
    <location>
        <begin position="11"/>
        <end position="396"/>
    </location>
</feature>
<accession>A0AAF1KU30</accession>
<dbReference type="Proteomes" id="UP000249499">
    <property type="component" value="Plasmid unnamed2"/>
</dbReference>
<dbReference type="GO" id="GO:0005886">
    <property type="term" value="C:plasma membrane"/>
    <property type="evidence" value="ECO:0007669"/>
    <property type="project" value="UniProtKB-SubCell"/>
</dbReference>
<keyword evidence="8 10" id="KW-0472">Membrane</keyword>
<evidence type="ECO:0000256" key="2">
    <source>
        <dbReference type="ARBA" id="ARBA00022448"/>
    </source>
</evidence>
<dbReference type="InterPro" id="IPR018422">
    <property type="entry name" value="Cation/H_exchanger_CPA1"/>
</dbReference>
<dbReference type="GO" id="GO:0015385">
    <property type="term" value="F:sodium:proton antiporter activity"/>
    <property type="evidence" value="ECO:0007669"/>
    <property type="project" value="InterPro"/>
</dbReference>
<protein>
    <submittedName>
        <fullName evidence="12">Cation:proton antiporter</fullName>
    </submittedName>
</protein>
<dbReference type="PANTHER" id="PTHR10110:SF86">
    <property type="entry name" value="SODIUM_HYDROGEN EXCHANGER 7"/>
    <property type="match status" value="1"/>
</dbReference>
<sequence length="515" mass="55625">MAFFESLLTLLLVAIVFLQPSRRLMIPYPTMLAVAGLLVATLPWAPTISIDPQLALAIFIAPALFDAAYDLPPRALRENWVPLISLAAIAVILTTAAVAFVGVAFAGLPVAAAVALGAIVAPPDAAAASAMLSRFALPRRTFAVLKGESLLNDAVALLIFGAAVAFSTGGNSASVVIPELALAAPGGLVLGIALGFLYIFIAPRLAGTLGGSLFEFVATFGTWVIAERLHLSAVLAIVAYAMVIARYMPERQTARNRIHSYSVWEATIFMFNVLAFLLMGMQARETIQQLYPKNIEFAFAFGGAILLVVVLVRLGWVMLYNRVINYLARRKLVSQEPPTVGMSLVAGWCGMRGLLTLATAIALPADFPSRDLIVFAALTVVLGTLILQGLTLGPLIRILKFGNDDSMREGITNARMTLLDTALADLDTLEETDEVRTLRAIYEGDRKLTANGIHPREKSELDSLRRRSIKAKRVKLAELRRTGSIDDDVFHALEQELDWAEMAASPPDRFEIVEG</sequence>
<dbReference type="RefSeq" id="WP_111220986.1">
    <property type="nucleotide sequence ID" value="NZ_CP117259.1"/>
</dbReference>
<keyword evidence="5 10" id="KW-1133">Transmembrane helix</keyword>
<keyword evidence="13" id="KW-1185">Reference proteome</keyword>
<dbReference type="KEGG" id="rtu:PR017_25980"/>
<evidence type="ECO:0000256" key="9">
    <source>
        <dbReference type="ARBA" id="ARBA00023201"/>
    </source>
</evidence>
<comment type="subcellular location">
    <subcellularLocation>
        <location evidence="1">Cell membrane</location>
        <topology evidence="1">Multi-pass membrane protein</topology>
    </subcellularLocation>
</comment>
<dbReference type="AlphaFoldDB" id="A0AAF1KU30"/>
<evidence type="ECO:0000313" key="12">
    <source>
        <dbReference type="EMBL" id="WFR99096.1"/>
    </source>
</evidence>
<feature type="transmembrane region" description="Helical" evidence="10">
    <location>
        <begin position="80"/>
        <end position="105"/>
    </location>
</feature>
<evidence type="ECO:0000256" key="10">
    <source>
        <dbReference type="SAM" id="Phobius"/>
    </source>
</evidence>
<gene>
    <name evidence="12" type="ORF">PR017_25980</name>
</gene>
<feature type="transmembrane region" description="Helical" evidence="10">
    <location>
        <begin position="340"/>
        <end position="361"/>
    </location>
</feature>
<feature type="transmembrane region" description="Helical" evidence="10">
    <location>
        <begin position="373"/>
        <end position="399"/>
    </location>
</feature>
<evidence type="ECO:0000256" key="7">
    <source>
        <dbReference type="ARBA" id="ARBA00023065"/>
    </source>
</evidence>
<evidence type="ECO:0000256" key="3">
    <source>
        <dbReference type="ARBA" id="ARBA00022475"/>
    </source>
</evidence>
<keyword evidence="7" id="KW-0406">Ion transport</keyword>
<evidence type="ECO:0000256" key="4">
    <source>
        <dbReference type="ARBA" id="ARBA00022692"/>
    </source>
</evidence>
<evidence type="ECO:0000259" key="11">
    <source>
        <dbReference type="Pfam" id="PF00999"/>
    </source>
</evidence>
<feature type="transmembrane region" description="Helical" evidence="10">
    <location>
        <begin position="180"/>
        <end position="201"/>
    </location>
</feature>
<reference evidence="13" key="2">
    <citation type="journal article" date="2023" name="MicrobiologyOpen">
        <title>Genomics of the tumorigenes clade of the family Rhizobiaceae and description of Rhizobium rhododendri sp. nov.</title>
        <authorList>
            <person name="Kuzmanovic N."/>
            <person name="diCenzo G.C."/>
            <person name="Bunk B."/>
            <person name="Sproeer C."/>
            <person name="Fruehling A."/>
            <person name="Neumann-Schaal M."/>
            <person name="Overmann J."/>
            <person name="Smalla K."/>
        </authorList>
    </citation>
    <scope>NUCLEOTIDE SEQUENCE [LARGE SCALE GENOMIC DNA]</scope>
    <source>
        <strain evidence="13">1078</strain>
        <plasmid evidence="13">unnamed2</plasmid>
    </source>
</reference>
<feature type="transmembrane region" description="Helical" evidence="10">
    <location>
        <begin position="208"/>
        <end position="225"/>
    </location>
</feature>
<reference evidence="12 13" key="1">
    <citation type="journal article" date="2018" name="Sci. Rep.">
        <title>Rhizobium tumorigenes sp. nov., a novel plant tumorigenic bacterium isolated from cane gall tumors on thornless blackberry.</title>
        <authorList>
            <person name="Kuzmanovi N."/>
            <person name="Smalla K."/>
            <person name="Gronow S."/>
            <person name="PuBawska J."/>
        </authorList>
    </citation>
    <scope>NUCLEOTIDE SEQUENCE [LARGE SCALE GENOMIC DNA]</scope>
    <source>
        <strain evidence="12 13">1078</strain>
    </source>
</reference>
<dbReference type="GO" id="GO:0051453">
    <property type="term" value="P:regulation of intracellular pH"/>
    <property type="evidence" value="ECO:0007669"/>
    <property type="project" value="TreeGrafter"/>
</dbReference>
<geneLocation type="plasmid" evidence="12 13">
    <name>unnamed2</name>
</geneLocation>
<keyword evidence="2" id="KW-0813">Transport</keyword>
<evidence type="ECO:0000256" key="1">
    <source>
        <dbReference type="ARBA" id="ARBA00004651"/>
    </source>
</evidence>
<dbReference type="Pfam" id="PF00999">
    <property type="entry name" value="Na_H_Exchanger"/>
    <property type="match status" value="1"/>
</dbReference>
<keyword evidence="3" id="KW-1003">Cell membrane</keyword>
<evidence type="ECO:0000256" key="5">
    <source>
        <dbReference type="ARBA" id="ARBA00022989"/>
    </source>
</evidence>
<evidence type="ECO:0000256" key="8">
    <source>
        <dbReference type="ARBA" id="ARBA00023136"/>
    </source>
</evidence>
<evidence type="ECO:0000256" key="6">
    <source>
        <dbReference type="ARBA" id="ARBA00023053"/>
    </source>
</evidence>
<organism evidence="12 13">
    <name type="scientific">Rhizobium tumorigenes</name>
    <dbReference type="NCBI Taxonomy" id="2041385"/>
    <lineage>
        <taxon>Bacteria</taxon>
        <taxon>Pseudomonadati</taxon>
        <taxon>Pseudomonadota</taxon>
        <taxon>Alphaproteobacteria</taxon>
        <taxon>Hyphomicrobiales</taxon>
        <taxon>Rhizobiaceae</taxon>
        <taxon>Rhizobium/Agrobacterium group</taxon>
        <taxon>Rhizobium</taxon>
    </lineage>
</organism>